<dbReference type="EMBL" id="NKFA01000003">
    <property type="protein sequence ID" value="OXI48184.1"/>
    <property type="molecule type" value="Genomic_DNA"/>
</dbReference>
<sequence>MSDVLVTGANGFVGRALCLALQRRGHTASGLVRRSGACVAGVREWVHPADDFAGLAEAWPAGVAPDCVVHLAARVHVMRDDAVDPVAAFRAANVEGALRVAQAAHRHQVRRMVFVSSVKAVAESDGGVPLDERAPPHPEDAYGRSKLEAEQALVEFAAQTGLDVVIVRPPLVYGPGVRANFLRMMDAIARGVPLPLGAIAARRSLVYVDNLADALLHCATDPRAAQGCFHVADDDAPSVTELLQMVGDALGKPARLFPVPVGVLRAVGKLTGRTAAIDRLTGGLQLDTGCIARVLDWRPPHSTRQGLEATAAWYRSRDTEQ</sequence>
<accession>A0A228J0U9</accession>
<dbReference type="Proteomes" id="UP000214600">
    <property type="component" value="Unassembled WGS sequence"/>
</dbReference>
<organism evidence="2 3">
    <name type="scientific">Burkholderia aenigmatica</name>
    <dbReference type="NCBI Taxonomy" id="2015348"/>
    <lineage>
        <taxon>Bacteria</taxon>
        <taxon>Pseudomonadati</taxon>
        <taxon>Pseudomonadota</taxon>
        <taxon>Betaproteobacteria</taxon>
        <taxon>Burkholderiales</taxon>
        <taxon>Burkholderiaceae</taxon>
        <taxon>Burkholderia</taxon>
        <taxon>Burkholderia cepacia complex</taxon>
    </lineage>
</organism>
<dbReference type="Gene3D" id="3.40.50.720">
    <property type="entry name" value="NAD(P)-binding Rossmann-like Domain"/>
    <property type="match status" value="1"/>
</dbReference>
<name>A0A228J0U9_9BURK</name>
<evidence type="ECO:0000313" key="2">
    <source>
        <dbReference type="EMBL" id="OXI48184.1"/>
    </source>
</evidence>
<dbReference type="InterPro" id="IPR050177">
    <property type="entry name" value="Lipid_A_modif_metabolic_enz"/>
</dbReference>
<evidence type="ECO:0000313" key="3">
    <source>
        <dbReference type="Proteomes" id="UP000214600"/>
    </source>
</evidence>
<dbReference type="CDD" id="cd05232">
    <property type="entry name" value="UDP_G4E_4_SDR_e"/>
    <property type="match status" value="1"/>
</dbReference>
<comment type="caution">
    <text evidence="2">The sequence shown here is derived from an EMBL/GenBank/DDBJ whole genome shotgun (WGS) entry which is preliminary data.</text>
</comment>
<dbReference type="AlphaFoldDB" id="A0A228J0U9"/>
<dbReference type="InterPro" id="IPR036291">
    <property type="entry name" value="NAD(P)-bd_dom_sf"/>
</dbReference>
<evidence type="ECO:0000259" key="1">
    <source>
        <dbReference type="Pfam" id="PF01370"/>
    </source>
</evidence>
<dbReference type="SUPFAM" id="SSF51735">
    <property type="entry name" value="NAD(P)-binding Rossmann-fold domains"/>
    <property type="match status" value="1"/>
</dbReference>
<reference evidence="3" key="1">
    <citation type="submission" date="2017-06" db="EMBL/GenBank/DDBJ databases">
        <authorList>
            <person name="LiPuma J."/>
            <person name="Spilker T."/>
        </authorList>
    </citation>
    <scope>NUCLEOTIDE SEQUENCE [LARGE SCALE GENOMIC DNA]</scope>
    <source>
        <strain evidence="3">AU17325</strain>
    </source>
</reference>
<reference evidence="2 3" key="2">
    <citation type="submission" date="2017-08" db="EMBL/GenBank/DDBJ databases">
        <title>WGS of novel Burkholderia cepaca complex species.</title>
        <authorList>
            <person name="Lipuma J."/>
            <person name="Spilker T."/>
        </authorList>
    </citation>
    <scope>NUCLEOTIDE SEQUENCE [LARGE SCALE GENOMIC DNA]</scope>
    <source>
        <strain evidence="2 3">AU17325</strain>
    </source>
</reference>
<dbReference type="PANTHER" id="PTHR43245">
    <property type="entry name" value="BIFUNCTIONAL POLYMYXIN RESISTANCE PROTEIN ARNA"/>
    <property type="match status" value="1"/>
</dbReference>
<dbReference type="PANTHER" id="PTHR43245:SF58">
    <property type="entry name" value="BLL5923 PROTEIN"/>
    <property type="match status" value="1"/>
</dbReference>
<proteinExistence type="predicted"/>
<dbReference type="OrthoDB" id="9801056at2"/>
<dbReference type="Pfam" id="PF01370">
    <property type="entry name" value="Epimerase"/>
    <property type="match status" value="1"/>
</dbReference>
<dbReference type="InterPro" id="IPR001509">
    <property type="entry name" value="Epimerase_deHydtase"/>
</dbReference>
<protein>
    <submittedName>
        <fullName evidence="2">NAD-dependent dehydratase</fullName>
    </submittedName>
</protein>
<feature type="domain" description="NAD-dependent epimerase/dehydratase" evidence="1">
    <location>
        <begin position="4"/>
        <end position="225"/>
    </location>
</feature>
<gene>
    <name evidence="2" type="ORF">CFB84_04315</name>
</gene>
<dbReference type="RefSeq" id="WP_089450042.1">
    <property type="nucleotide sequence ID" value="NZ_NKFA01000003.1"/>
</dbReference>